<dbReference type="InterPro" id="IPR013901">
    <property type="entry name" value="Anthrone_oxy"/>
</dbReference>
<proteinExistence type="predicted"/>
<feature type="transmembrane region" description="Helical" evidence="1">
    <location>
        <begin position="54"/>
        <end position="79"/>
    </location>
</feature>
<dbReference type="OrthoDB" id="428263at2"/>
<keyword evidence="3" id="KW-1185">Reference proteome</keyword>
<evidence type="ECO:0000313" key="3">
    <source>
        <dbReference type="Proteomes" id="UP000184191"/>
    </source>
</evidence>
<evidence type="ECO:0000313" key="2">
    <source>
        <dbReference type="EMBL" id="SHK88630.1"/>
    </source>
</evidence>
<dbReference type="AlphaFoldDB" id="A0A1M6W4E4"/>
<evidence type="ECO:0000256" key="1">
    <source>
        <dbReference type="SAM" id="Phobius"/>
    </source>
</evidence>
<reference evidence="3" key="1">
    <citation type="submission" date="2016-11" db="EMBL/GenBank/DDBJ databases">
        <authorList>
            <person name="Varghese N."/>
            <person name="Submissions S."/>
        </authorList>
    </citation>
    <scope>NUCLEOTIDE SEQUENCE [LARGE SCALE GENOMIC DNA]</scope>
    <source>
        <strain evidence="3">DSM 29327</strain>
    </source>
</reference>
<gene>
    <name evidence="2" type="ORF">SAMN05444414_102110</name>
</gene>
<feature type="transmembrane region" description="Helical" evidence="1">
    <location>
        <begin position="6"/>
        <end position="27"/>
    </location>
</feature>
<dbReference type="RefSeq" id="WP_073194843.1">
    <property type="nucleotide sequence ID" value="NZ_FRBN01000002.1"/>
</dbReference>
<organism evidence="2 3">
    <name type="scientific">Roseovarius marisflavi</name>
    <dbReference type="NCBI Taxonomy" id="1054996"/>
    <lineage>
        <taxon>Bacteria</taxon>
        <taxon>Pseudomonadati</taxon>
        <taxon>Pseudomonadota</taxon>
        <taxon>Alphaproteobacteria</taxon>
        <taxon>Rhodobacterales</taxon>
        <taxon>Roseobacteraceae</taxon>
        <taxon>Roseovarius</taxon>
    </lineage>
</organism>
<dbReference type="Pfam" id="PF08592">
    <property type="entry name" value="Anthrone_oxy"/>
    <property type="match status" value="1"/>
</dbReference>
<keyword evidence="1" id="KW-1133">Transmembrane helix</keyword>
<dbReference type="STRING" id="1054996.SAMN05444414_102110"/>
<feature type="transmembrane region" description="Helical" evidence="1">
    <location>
        <begin position="142"/>
        <end position="161"/>
    </location>
</feature>
<name>A0A1M6W4E4_9RHOB</name>
<accession>A0A1M6W4E4</accession>
<dbReference type="EMBL" id="FRBN01000002">
    <property type="protein sequence ID" value="SHK88630.1"/>
    <property type="molecule type" value="Genomic_DNA"/>
</dbReference>
<dbReference type="Proteomes" id="UP000184191">
    <property type="component" value="Unassembled WGS sequence"/>
</dbReference>
<keyword evidence="1" id="KW-0472">Membrane</keyword>
<protein>
    <submittedName>
        <fullName evidence="2">Uncharacterized membrane protein</fullName>
    </submittedName>
</protein>
<sequence length="162" mass="17104">MTHVIEVTVFASAALVMALVAGVFLAFSDFVMRSLGGAAPGTGIEAMQKINREVYGSVFLVGLLGLAPVSLGLAGYGVMSMSGPAAGWIIVGGLIYFGGTFLVTMLGNVPMNKRLDLMVVSAPETISYWEVYARRWTRWNHLRTAASAIAAACLLIGVVLYA</sequence>
<keyword evidence="1" id="KW-0812">Transmembrane</keyword>
<feature type="transmembrane region" description="Helical" evidence="1">
    <location>
        <begin position="85"/>
        <end position="109"/>
    </location>
</feature>